<keyword evidence="2" id="KW-1185">Reference proteome</keyword>
<protein>
    <submittedName>
        <fullName evidence="1">Uncharacterized protein</fullName>
    </submittedName>
</protein>
<sequence>MPYLSTSSSPENLSEFHIHKITVEKFPTNLTLVSSGWSSELIAWGRRPTPRGTDLEAAGAALASVLSDPASRQDIAGKLAAVGRQYENLQRKLDHRKAEIEAALKLLVSADKHKLQQQLERHEPLYRELTQREHELIMLLDKVLLQDNEVYLDMDFETKVALGSAI</sequence>
<reference evidence="1 2" key="1">
    <citation type="journal article" date="2022" name="Genome Biol. Evol.">
        <title>The Spruce Budworm Genome: Reconstructing the Evolutionary History of Antifreeze Proteins.</title>
        <authorList>
            <person name="Beliveau C."/>
            <person name="Gagne P."/>
            <person name="Picq S."/>
            <person name="Vernygora O."/>
            <person name="Keeling C.I."/>
            <person name="Pinkney K."/>
            <person name="Doucet D."/>
            <person name="Wen F."/>
            <person name="Johnston J.S."/>
            <person name="Maaroufi H."/>
            <person name="Boyle B."/>
            <person name="Laroche J."/>
            <person name="Dewar K."/>
            <person name="Juretic N."/>
            <person name="Blackburn G."/>
            <person name="Nisole A."/>
            <person name="Brunet B."/>
            <person name="Brandao M."/>
            <person name="Lumley L."/>
            <person name="Duan J."/>
            <person name="Quan G."/>
            <person name="Lucarotti C.J."/>
            <person name="Roe A.D."/>
            <person name="Sperling F.A.H."/>
            <person name="Levesque R.C."/>
            <person name="Cusson M."/>
        </authorList>
    </citation>
    <scope>NUCLEOTIDE SEQUENCE [LARGE SCALE GENOMIC DNA]</scope>
    <source>
        <strain evidence="1">Glfc:IPQL:Cfum</strain>
    </source>
</reference>
<organism evidence="1 2">
    <name type="scientific">Choristoneura fumiferana</name>
    <name type="common">Spruce budworm moth</name>
    <name type="synonym">Archips fumiferana</name>
    <dbReference type="NCBI Taxonomy" id="7141"/>
    <lineage>
        <taxon>Eukaryota</taxon>
        <taxon>Metazoa</taxon>
        <taxon>Ecdysozoa</taxon>
        <taxon>Arthropoda</taxon>
        <taxon>Hexapoda</taxon>
        <taxon>Insecta</taxon>
        <taxon>Pterygota</taxon>
        <taxon>Neoptera</taxon>
        <taxon>Endopterygota</taxon>
        <taxon>Lepidoptera</taxon>
        <taxon>Glossata</taxon>
        <taxon>Ditrysia</taxon>
        <taxon>Tortricoidea</taxon>
        <taxon>Tortricidae</taxon>
        <taxon>Tortricinae</taxon>
        <taxon>Choristoneura</taxon>
    </lineage>
</organism>
<comment type="caution">
    <text evidence="1">The sequence shown here is derived from an EMBL/GenBank/DDBJ whole genome shotgun (WGS) entry which is preliminary data.</text>
</comment>
<proteinExistence type="predicted"/>
<dbReference type="Proteomes" id="UP001064048">
    <property type="component" value="Chromosome 24"/>
</dbReference>
<dbReference type="EMBL" id="CM046124">
    <property type="protein sequence ID" value="KAI8432882.1"/>
    <property type="molecule type" value="Genomic_DNA"/>
</dbReference>
<evidence type="ECO:0000313" key="2">
    <source>
        <dbReference type="Proteomes" id="UP001064048"/>
    </source>
</evidence>
<gene>
    <name evidence="1" type="ORF">MSG28_013808</name>
</gene>
<accession>A0ACC0K8Y0</accession>
<evidence type="ECO:0000313" key="1">
    <source>
        <dbReference type="EMBL" id="KAI8432882.1"/>
    </source>
</evidence>
<name>A0ACC0K8Y0_CHOFU</name>